<evidence type="ECO:0000313" key="2">
    <source>
        <dbReference type="EMBL" id="MFD1178113.1"/>
    </source>
</evidence>
<keyword evidence="2" id="KW-0969">Cilium</keyword>
<reference evidence="3" key="1">
    <citation type="journal article" date="2019" name="Int. J. Syst. Evol. Microbiol.">
        <title>The Global Catalogue of Microorganisms (GCM) 10K type strain sequencing project: providing services to taxonomists for standard genome sequencing and annotation.</title>
        <authorList>
            <consortium name="The Broad Institute Genomics Platform"/>
            <consortium name="The Broad Institute Genome Sequencing Center for Infectious Disease"/>
            <person name="Wu L."/>
            <person name="Ma J."/>
        </authorList>
    </citation>
    <scope>NUCLEOTIDE SEQUENCE [LARGE SCALE GENOMIC DNA]</scope>
    <source>
        <strain evidence="3">CCUG 59189</strain>
    </source>
</reference>
<feature type="compositionally biased region" description="Low complexity" evidence="1">
    <location>
        <begin position="329"/>
        <end position="350"/>
    </location>
</feature>
<organism evidence="2 3">
    <name type="scientific">Paenibacillus puldeungensis</name>
    <dbReference type="NCBI Taxonomy" id="696536"/>
    <lineage>
        <taxon>Bacteria</taxon>
        <taxon>Bacillati</taxon>
        <taxon>Bacillota</taxon>
        <taxon>Bacilli</taxon>
        <taxon>Bacillales</taxon>
        <taxon>Paenibacillaceae</taxon>
        <taxon>Paenibacillus</taxon>
    </lineage>
</organism>
<sequence>MNIGPLLRSMMGDSRPGEPKALELKTGQVVRGTVMSVSDDGQEAVIQVQGVKLHAALETPLRPGETTLLQVQPKTVDGLVVLKPMDSQVATMSTATLAKALEALGMDNTASNRELLQLMQKSGMPLTKDNVSLLLQVSGQKPAGVPLSEWIQSAGIAFSRGLPITAESVAGLHQAVFGPPLHVLLASLEEQIGNLVRASGGEMGLGSNPAAAGLKGSEGSLLAKGQAASLVQISGNGGSEGPAVGGPPTTGSAVLAGQAPASQAAALQDRVSAEILGTQGNLTAAKDSSSALVAKLQTVLAELNASIPQEGMGEGTAASRGASTPGVSTPGETPAAASTAAAAAPAAQGEGPAGPSPGARPTP</sequence>
<evidence type="ECO:0000256" key="1">
    <source>
        <dbReference type="SAM" id="MobiDB-lite"/>
    </source>
</evidence>
<protein>
    <submittedName>
        <fullName evidence="2">Flagellar hook-length control protein FliK</fullName>
    </submittedName>
</protein>
<keyword evidence="3" id="KW-1185">Reference proteome</keyword>
<keyword evidence="2" id="KW-0282">Flagellum</keyword>
<accession>A0ABW3S0U3</accession>
<feature type="non-terminal residue" evidence="2">
    <location>
        <position position="363"/>
    </location>
</feature>
<keyword evidence="2" id="KW-0966">Cell projection</keyword>
<feature type="region of interest" description="Disordered" evidence="1">
    <location>
        <begin position="1"/>
        <end position="20"/>
    </location>
</feature>
<proteinExistence type="predicted"/>
<gene>
    <name evidence="2" type="ORF">ACFQ3W_17630</name>
</gene>
<evidence type="ECO:0000313" key="3">
    <source>
        <dbReference type="Proteomes" id="UP001597262"/>
    </source>
</evidence>
<dbReference type="Proteomes" id="UP001597262">
    <property type="component" value="Unassembled WGS sequence"/>
</dbReference>
<feature type="compositionally biased region" description="Pro residues" evidence="1">
    <location>
        <begin position="354"/>
        <end position="363"/>
    </location>
</feature>
<dbReference type="EMBL" id="JBHTLM010000013">
    <property type="protein sequence ID" value="MFD1178113.1"/>
    <property type="molecule type" value="Genomic_DNA"/>
</dbReference>
<comment type="caution">
    <text evidence="2">The sequence shown here is derived from an EMBL/GenBank/DDBJ whole genome shotgun (WGS) entry which is preliminary data.</text>
</comment>
<name>A0ABW3S0U3_9BACL</name>
<feature type="region of interest" description="Disordered" evidence="1">
    <location>
        <begin position="310"/>
        <end position="363"/>
    </location>
</feature>